<dbReference type="GO" id="GO:0009982">
    <property type="term" value="F:pseudouridine synthase activity"/>
    <property type="evidence" value="ECO:0007669"/>
    <property type="project" value="InterPro"/>
</dbReference>
<evidence type="ECO:0000256" key="5">
    <source>
        <dbReference type="ARBA" id="ARBA00023235"/>
    </source>
</evidence>
<evidence type="ECO:0000256" key="3">
    <source>
        <dbReference type="ARBA" id="ARBA00022801"/>
    </source>
</evidence>
<evidence type="ECO:0000256" key="2">
    <source>
        <dbReference type="ARBA" id="ARBA00022694"/>
    </source>
</evidence>
<name>A0AAD9RW52_9HYME</name>
<keyword evidence="3" id="KW-0378">Hydrolase</keyword>
<dbReference type="SMART" id="SM00195">
    <property type="entry name" value="DSPc"/>
    <property type="match status" value="1"/>
</dbReference>
<keyword evidence="5" id="KW-0413">Isomerase</keyword>
<dbReference type="Gene3D" id="3.90.190.10">
    <property type="entry name" value="Protein tyrosine phosphatase superfamily"/>
    <property type="match status" value="1"/>
</dbReference>
<comment type="caution">
    <text evidence="8">The sequence shown here is derived from an EMBL/GenBank/DDBJ whole genome shotgun (WGS) entry which is preliminary data.</text>
</comment>
<dbReference type="GO" id="GO:0005737">
    <property type="term" value="C:cytoplasm"/>
    <property type="evidence" value="ECO:0007669"/>
    <property type="project" value="TreeGrafter"/>
</dbReference>
<dbReference type="PANTHER" id="PTHR46377:SF1">
    <property type="entry name" value="DUAL SPECIFICITY PROTEIN PHOSPHATASE 19"/>
    <property type="match status" value="1"/>
</dbReference>
<evidence type="ECO:0000259" key="6">
    <source>
        <dbReference type="PROSITE" id="PS50054"/>
    </source>
</evidence>
<dbReference type="SUPFAM" id="SSF52799">
    <property type="entry name" value="(Phosphotyrosine protein) phosphatases II"/>
    <property type="match status" value="1"/>
</dbReference>
<dbReference type="EMBL" id="JAIFRP010000011">
    <property type="protein sequence ID" value="KAK2586765.1"/>
    <property type="molecule type" value="Genomic_DNA"/>
</dbReference>
<dbReference type="InterPro" id="IPR029021">
    <property type="entry name" value="Prot-tyrosine_phosphatase-like"/>
</dbReference>
<dbReference type="Pfam" id="PF01416">
    <property type="entry name" value="PseudoU_synth_1"/>
    <property type="match status" value="1"/>
</dbReference>
<feature type="domain" description="Tyrosine-protein phosphatase" evidence="6">
    <location>
        <begin position="353"/>
        <end position="491"/>
    </location>
</feature>
<dbReference type="CDD" id="cd14498">
    <property type="entry name" value="DSP"/>
    <property type="match status" value="1"/>
</dbReference>
<dbReference type="Gene3D" id="3.30.70.580">
    <property type="entry name" value="Pseudouridine synthase I, catalytic domain, N-terminal subdomain"/>
    <property type="match status" value="1"/>
</dbReference>
<evidence type="ECO:0008006" key="10">
    <source>
        <dbReference type="Google" id="ProtNLM"/>
    </source>
</evidence>
<dbReference type="GO" id="GO:0003723">
    <property type="term" value="F:RNA binding"/>
    <property type="evidence" value="ECO:0007669"/>
    <property type="project" value="InterPro"/>
</dbReference>
<keyword evidence="9" id="KW-1185">Reference proteome</keyword>
<dbReference type="Proteomes" id="UP001258017">
    <property type="component" value="Unassembled WGS sequence"/>
</dbReference>
<reference evidence="8" key="1">
    <citation type="submission" date="2021-08" db="EMBL/GenBank/DDBJ databases">
        <authorList>
            <person name="Misof B."/>
            <person name="Oliver O."/>
            <person name="Podsiadlowski L."/>
            <person name="Donath A."/>
            <person name="Peters R."/>
            <person name="Mayer C."/>
            <person name="Rust J."/>
            <person name="Gunkel S."/>
            <person name="Lesny P."/>
            <person name="Martin S."/>
            <person name="Oeyen J.P."/>
            <person name="Petersen M."/>
            <person name="Panagiotis P."/>
            <person name="Wilbrandt J."/>
            <person name="Tanja T."/>
        </authorList>
    </citation>
    <scope>NUCLEOTIDE SEQUENCE</scope>
    <source>
        <strain evidence="8">GBR_01_08_01A</strain>
        <tissue evidence="8">Thorax + abdomen</tissue>
    </source>
</reference>
<dbReference type="InterPro" id="IPR000387">
    <property type="entry name" value="Tyr_Pase_dom"/>
</dbReference>
<dbReference type="Gene3D" id="3.30.70.660">
    <property type="entry name" value="Pseudouridine synthase I, catalytic domain, C-terminal subdomain"/>
    <property type="match status" value="1"/>
</dbReference>
<accession>A0AAD9RW52</accession>
<proteinExistence type="inferred from homology"/>
<evidence type="ECO:0000256" key="1">
    <source>
        <dbReference type="ARBA" id="ARBA00009375"/>
    </source>
</evidence>
<dbReference type="GO" id="GO:0008033">
    <property type="term" value="P:tRNA processing"/>
    <property type="evidence" value="ECO:0007669"/>
    <property type="project" value="UniProtKB-KW"/>
</dbReference>
<dbReference type="InterPro" id="IPR020422">
    <property type="entry name" value="TYR_PHOSPHATASE_DUAL_dom"/>
</dbReference>
<gene>
    <name evidence="8" type="ORF">KPH14_011793</name>
</gene>
<sequence>MGKYLLKFSFIGTLYRGMQKHSNKNIIDTDSVQGAIEAALLTVIPKPVSRPKLYLTSRTDSGVHVLCSVAHTTLENNYNVPYDTDEIKKQLNRYFVRCSHFIRILECIPVIDDFNAKSIIKSKTYIYRFMRAKEYGEQRIPILESCHTFHLRSETFDIDRMKKATQLFMGLKDFRTFAAISKNDDRINYVRSLHSLNIEDAQPLMPFDELSKHFNYWNIIISSKGFVYNQVRRIVAALFSLGTGNTTERDINIMLQVPSHHNWNSSIHVVPAHALHLAKLEYDLDELNKYVISDEFQKLDVSISLIKNKSMNLKSSRTVITDFLGRRYEITNGIMTELTKGSPFIVDEKPDMHIACIIPGLFLSSQDPAVSIEILRKYDIRHVLSIGMNLDLKYDGIKYHHCELLDLPESNILLPIKICISIIHKNRQENILVHCNAGVSRSPTIVISYLMASEHLSYDEAYEKVKSKRNCIKPNSGFVQQLRALSVSSLL</sequence>
<dbReference type="HAMAP" id="MF_00171">
    <property type="entry name" value="TruA"/>
    <property type="match status" value="1"/>
</dbReference>
<dbReference type="InterPro" id="IPR001406">
    <property type="entry name" value="PsdUridine_synth_TruA"/>
</dbReference>
<evidence type="ECO:0000313" key="8">
    <source>
        <dbReference type="EMBL" id="KAK2586765.1"/>
    </source>
</evidence>
<feature type="domain" description="Tyrosine specific protein phosphatases" evidence="7">
    <location>
        <begin position="410"/>
        <end position="469"/>
    </location>
</feature>
<dbReference type="InterPro" id="IPR000340">
    <property type="entry name" value="Dual-sp_phosphatase_cat-dom"/>
</dbReference>
<evidence type="ECO:0000313" key="9">
    <source>
        <dbReference type="Proteomes" id="UP001258017"/>
    </source>
</evidence>
<dbReference type="InterPro" id="IPR020095">
    <property type="entry name" value="PsdUridine_synth_TruA_C"/>
</dbReference>
<dbReference type="PROSITE" id="PS50054">
    <property type="entry name" value="TYR_PHOSPHATASE_DUAL"/>
    <property type="match status" value="1"/>
</dbReference>
<dbReference type="GO" id="GO:0001522">
    <property type="term" value="P:pseudouridine synthesis"/>
    <property type="evidence" value="ECO:0007669"/>
    <property type="project" value="InterPro"/>
</dbReference>
<organism evidence="8 9">
    <name type="scientific">Odynerus spinipes</name>
    <dbReference type="NCBI Taxonomy" id="1348599"/>
    <lineage>
        <taxon>Eukaryota</taxon>
        <taxon>Metazoa</taxon>
        <taxon>Ecdysozoa</taxon>
        <taxon>Arthropoda</taxon>
        <taxon>Hexapoda</taxon>
        <taxon>Insecta</taxon>
        <taxon>Pterygota</taxon>
        <taxon>Neoptera</taxon>
        <taxon>Endopterygota</taxon>
        <taxon>Hymenoptera</taxon>
        <taxon>Apocrita</taxon>
        <taxon>Aculeata</taxon>
        <taxon>Vespoidea</taxon>
        <taxon>Vespidae</taxon>
        <taxon>Eumeninae</taxon>
        <taxon>Odynerus</taxon>
    </lineage>
</organism>
<dbReference type="PANTHER" id="PTHR46377">
    <property type="entry name" value="DUAL SPECIFICITY PROTEIN PHOSPHATASE 19"/>
    <property type="match status" value="1"/>
</dbReference>
<protein>
    <recommendedName>
        <fullName evidence="10">tRNA pseudouridine synthase</fullName>
    </recommendedName>
</protein>
<reference evidence="8" key="2">
    <citation type="journal article" date="2023" name="Commun. Biol.">
        <title>Intrasexual cuticular hydrocarbon dimorphism in a wasp sheds light on hydrocarbon biosynthesis genes in Hymenoptera.</title>
        <authorList>
            <person name="Moris V.C."/>
            <person name="Podsiadlowski L."/>
            <person name="Martin S."/>
            <person name="Oeyen J.P."/>
            <person name="Donath A."/>
            <person name="Petersen M."/>
            <person name="Wilbrandt J."/>
            <person name="Misof B."/>
            <person name="Liedtke D."/>
            <person name="Thamm M."/>
            <person name="Scheiner R."/>
            <person name="Schmitt T."/>
            <person name="Niehuis O."/>
        </authorList>
    </citation>
    <scope>NUCLEOTIDE SEQUENCE</scope>
    <source>
        <strain evidence="8">GBR_01_08_01A</strain>
    </source>
</reference>
<dbReference type="InterPro" id="IPR020103">
    <property type="entry name" value="PsdUridine_synth_cat_dom_sf"/>
</dbReference>
<dbReference type="InterPro" id="IPR020097">
    <property type="entry name" value="PsdUridine_synth_TruA_a/b_dom"/>
</dbReference>
<dbReference type="AlphaFoldDB" id="A0AAD9RW52"/>
<keyword evidence="4" id="KW-0904">Protein phosphatase</keyword>
<dbReference type="PROSITE" id="PS50056">
    <property type="entry name" value="TYR_PHOSPHATASE_2"/>
    <property type="match status" value="1"/>
</dbReference>
<dbReference type="InterPro" id="IPR020094">
    <property type="entry name" value="TruA/RsuA/RluB/E/F_N"/>
</dbReference>
<dbReference type="SUPFAM" id="SSF55120">
    <property type="entry name" value="Pseudouridine synthase"/>
    <property type="match status" value="1"/>
</dbReference>
<evidence type="ECO:0000259" key="7">
    <source>
        <dbReference type="PROSITE" id="PS50056"/>
    </source>
</evidence>
<evidence type="ECO:0000256" key="4">
    <source>
        <dbReference type="ARBA" id="ARBA00022912"/>
    </source>
</evidence>
<dbReference type="GO" id="GO:0008579">
    <property type="term" value="F:JUN kinase phosphatase activity"/>
    <property type="evidence" value="ECO:0007669"/>
    <property type="project" value="TreeGrafter"/>
</dbReference>
<dbReference type="InterPro" id="IPR016130">
    <property type="entry name" value="Tyr_Pase_AS"/>
</dbReference>
<dbReference type="PROSITE" id="PS00383">
    <property type="entry name" value="TYR_PHOSPHATASE_1"/>
    <property type="match status" value="1"/>
</dbReference>
<keyword evidence="2" id="KW-0819">tRNA processing</keyword>
<dbReference type="Pfam" id="PF00782">
    <property type="entry name" value="DSPc"/>
    <property type="match status" value="1"/>
</dbReference>
<comment type="similarity">
    <text evidence="1">Belongs to the tRNA pseudouridine synthase TruA family.</text>
</comment>